<gene>
    <name evidence="2" type="ORF">CINC_LOCUS9103</name>
</gene>
<evidence type="ECO:0000313" key="3">
    <source>
        <dbReference type="Proteomes" id="UP001154114"/>
    </source>
</evidence>
<dbReference type="Proteomes" id="UP001154114">
    <property type="component" value="Chromosome 3"/>
</dbReference>
<name>A0A9N8KPR5_CHRIL</name>
<dbReference type="OrthoDB" id="10576266at2759"/>
<evidence type="ECO:0000256" key="1">
    <source>
        <dbReference type="SAM" id="MobiDB-lite"/>
    </source>
</evidence>
<protein>
    <submittedName>
        <fullName evidence="2">Uncharacterized protein</fullName>
    </submittedName>
</protein>
<dbReference type="EMBL" id="LR824006">
    <property type="protein sequence ID" value="CAD0195147.1"/>
    <property type="molecule type" value="Genomic_DNA"/>
</dbReference>
<organism evidence="2 3">
    <name type="scientific">Chrysodeixis includens</name>
    <name type="common">Soybean looper</name>
    <name type="synonym">Pseudoplusia includens</name>
    <dbReference type="NCBI Taxonomy" id="689277"/>
    <lineage>
        <taxon>Eukaryota</taxon>
        <taxon>Metazoa</taxon>
        <taxon>Ecdysozoa</taxon>
        <taxon>Arthropoda</taxon>
        <taxon>Hexapoda</taxon>
        <taxon>Insecta</taxon>
        <taxon>Pterygota</taxon>
        <taxon>Neoptera</taxon>
        <taxon>Endopterygota</taxon>
        <taxon>Lepidoptera</taxon>
        <taxon>Glossata</taxon>
        <taxon>Ditrysia</taxon>
        <taxon>Noctuoidea</taxon>
        <taxon>Noctuidae</taxon>
        <taxon>Plusiinae</taxon>
        <taxon>Chrysodeixis</taxon>
    </lineage>
</organism>
<evidence type="ECO:0000313" key="2">
    <source>
        <dbReference type="EMBL" id="CAD0195147.1"/>
    </source>
</evidence>
<dbReference type="AlphaFoldDB" id="A0A9N8KPR5"/>
<accession>A0A9N8KPR5</accession>
<feature type="region of interest" description="Disordered" evidence="1">
    <location>
        <begin position="44"/>
        <end position="107"/>
    </location>
</feature>
<proteinExistence type="predicted"/>
<sequence length="121" mass="13156">MTERHSNGFRRITIAQTIVGFGVNRRAGGGLQALAGEGGWRACAGRRRAPRAPRPARQPHSAPERRRRSPAARWPSLALAGPRDLSAPPLHRESSAPLYAHHNSPDLGKTLSKVILSVFTK</sequence>
<keyword evidence="3" id="KW-1185">Reference proteome</keyword>
<reference evidence="2" key="1">
    <citation type="submission" date="2021-12" db="EMBL/GenBank/DDBJ databases">
        <authorList>
            <person name="King R."/>
        </authorList>
    </citation>
    <scope>NUCLEOTIDE SEQUENCE</scope>
</reference>